<gene>
    <name evidence="2" type="ORF">Fcan01_24162</name>
</gene>
<evidence type="ECO:0000313" key="3">
    <source>
        <dbReference type="Proteomes" id="UP000198287"/>
    </source>
</evidence>
<protein>
    <recommendedName>
        <fullName evidence="4">SWIM-type domain-containing protein</fullName>
    </recommendedName>
</protein>
<dbReference type="OMA" id="RFIPPTH"/>
<organism evidence="2 3">
    <name type="scientific">Folsomia candida</name>
    <name type="common">Springtail</name>
    <dbReference type="NCBI Taxonomy" id="158441"/>
    <lineage>
        <taxon>Eukaryota</taxon>
        <taxon>Metazoa</taxon>
        <taxon>Ecdysozoa</taxon>
        <taxon>Arthropoda</taxon>
        <taxon>Hexapoda</taxon>
        <taxon>Collembola</taxon>
        <taxon>Entomobryomorpha</taxon>
        <taxon>Isotomoidea</taxon>
        <taxon>Isotomidae</taxon>
        <taxon>Proisotominae</taxon>
        <taxon>Folsomia</taxon>
    </lineage>
</organism>
<sequence>MLRWIVESANGRLKNKFKFFDDTIAASYFPKLPGFLKVAVSILNAFSPPLFTETDWNEELVELVSARLEAENVVQTVVEEQSLQRKSAKWLKEDEDSVLEFPQLSIEELKLITLGPYQIKIGSLYNSQHAPSGSGYEFFLHKDMTDLIRVKLQSRFSKRRHHKVWIKFTPWGRGPEAVVGWYCLCKNGARTLGCCGHVAAVIRYLAVDRFIPPTHRRRQLDSHGYMDATPNQVVPSSLLPGPSRGTALVENVVELVDDSSDEEELSDDSDEVSDCD</sequence>
<feature type="region of interest" description="Disordered" evidence="1">
    <location>
        <begin position="257"/>
        <end position="276"/>
    </location>
</feature>
<accession>A0A226D7S0</accession>
<comment type="caution">
    <text evidence="2">The sequence shown here is derived from an EMBL/GenBank/DDBJ whole genome shotgun (WGS) entry which is preliminary data.</text>
</comment>
<evidence type="ECO:0000313" key="2">
    <source>
        <dbReference type="EMBL" id="OXA41193.1"/>
    </source>
</evidence>
<name>A0A226D7S0_FOLCA</name>
<dbReference type="AlphaFoldDB" id="A0A226D7S0"/>
<dbReference type="EMBL" id="LNIX01000030">
    <property type="protein sequence ID" value="OXA41193.1"/>
    <property type="molecule type" value="Genomic_DNA"/>
</dbReference>
<evidence type="ECO:0000256" key="1">
    <source>
        <dbReference type="SAM" id="MobiDB-lite"/>
    </source>
</evidence>
<dbReference type="OrthoDB" id="10049726at2759"/>
<evidence type="ECO:0008006" key="4">
    <source>
        <dbReference type="Google" id="ProtNLM"/>
    </source>
</evidence>
<keyword evidence="3" id="KW-1185">Reference proteome</keyword>
<dbReference type="Proteomes" id="UP000198287">
    <property type="component" value="Unassembled WGS sequence"/>
</dbReference>
<reference evidence="2 3" key="1">
    <citation type="submission" date="2015-12" db="EMBL/GenBank/DDBJ databases">
        <title>The genome of Folsomia candida.</title>
        <authorList>
            <person name="Faddeeva A."/>
            <person name="Derks M.F."/>
            <person name="Anvar Y."/>
            <person name="Smit S."/>
            <person name="Van Straalen N."/>
            <person name="Roelofs D."/>
        </authorList>
    </citation>
    <scope>NUCLEOTIDE SEQUENCE [LARGE SCALE GENOMIC DNA]</scope>
    <source>
        <strain evidence="2 3">VU population</strain>
        <tissue evidence="2">Whole body</tissue>
    </source>
</reference>
<proteinExistence type="predicted"/>